<dbReference type="SUPFAM" id="SSF56112">
    <property type="entry name" value="Protein kinase-like (PK-like)"/>
    <property type="match status" value="1"/>
</dbReference>
<evidence type="ECO:0000256" key="2">
    <source>
        <dbReference type="ARBA" id="ARBA00022679"/>
    </source>
</evidence>
<evidence type="ECO:0000256" key="1">
    <source>
        <dbReference type="ARBA" id="ARBA00022527"/>
    </source>
</evidence>
<dbReference type="FunFam" id="3.30.200.20:FF:000042">
    <property type="entry name" value="Aurora kinase A"/>
    <property type="match status" value="1"/>
</dbReference>
<feature type="binding site" evidence="7">
    <location>
        <position position="173"/>
    </location>
    <ligand>
        <name>ATP</name>
        <dbReference type="ChEBI" id="CHEBI:30616"/>
    </ligand>
</feature>
<evidence type="ECO:0000256" key="5">
    <source>
        <dbReference type="ARBA" id="ARBA00022840"/>
    </source>
</evidence>
<dbReference type="PROSITE" id="PS00108">
    <property type="entry name" value="PROTEIN_KINASE_ST"/>
    <property type="match status" value="1"/>
</dbReference>
<dbReference type="InterPro" id="IPR011009">
    <property type="entry name" value="Kinase-like_dom_sf"/>
</dbReference>
<feature type="region of interest" description="Disordered" evidence="10">
    <location>
        <begin position="638"/>
        <end position="765"/>
    </location>
</feature>
<feature type="region of interest" description="Disordered" evidence="10">
    <location>
        <begin position="318"/>
        <end position="346"/>
    </location>
</feature>
<dbReference type="Gene3D" id="1.10.510.10">
    <property type="entry name" value="Transferase(Phosphotransferase) domain 1"/>
    <property type="match status" value="1"/>
</dbReference>
<dbReference type="FunFam" id="1.10.510.10:FF:000571">
    <property type="entry name" value="Maternal embryonic leucine zipper kinase"/>
    <property type="match status" value="1"/>
</dbReference>
<evidence type="ECO:0000256" key="4">
    <source>
        <dbReference type="ARBA" id="ARBA00022777"/>
    </source>
</evidence>
<comment type="caution">
    <text evidence="12">The sequence shown here is derived from an EMBL/GenBank/DDBJ whole genome shotgun (WGS) entry which is preliminary data.</text>
</comment>
<keyword evidence="3 7" id="KW-0547">Nucleotide-binding</keyword>
<feature type="compositionally biased region" description="Polar residues" evidence="10">
    <location>
        <begin position="322"/>
        <end position="333"/>
    </location>
</feature>
<feature type="compositionally biased region" description="Low complexity" evidence="10">
    <location>
        <begin position="515"/>
        <end position="524"/>
    </location>
</feature>
<evidence type="ECO:0000259" key="11">
    <source>
        <dbReference type="PROSITE" id="PS50011"/>
    </source>
</evidence>
<evidence type="ECO:0000313" key="13">
    <source>
        <dbReference type="Proteomes" id="UP000027586"/>
    </source>
</evidence>
<evidence type="ECO:0000256" key="6">
    <source>
        <dbReference type="PIRSR" id="PIRSR630616-1"/>
    </source>
</evidence>
<dbReference type="InterPro" id="IPR008271">
    <property type="entry name" value="Ser/Thr_kinase_AS"/>
</dbReference>
<name>A0A068S8E2_9FUNG</name>
<dbReference type="SMART" id="SM00220">
    <property type="entry name" value="S_TKc"/>
    <property type="match status" value="1"/>
</dbReference>
<dbReference type="PROSITE" id="PS00107">
    <property type="entry name" value="PROTEIN_KINASE_ATP"/>
    <property type="match status" value="1"/>
</dbReference>
<proteinExistence type="predicted"/>
<evidence type="ECO:0000256" key="10">
    <source>
        <dbReference type="SAM" id="MobiDB-lite"/>
    </source>
</evidence>
<dbReference type="CDD" id="cd14003">
    <property type="entry name" value="STKc_AMPK-like"/>
    <property type="match status" value="1"/>
</dbReference>
<dbReference type="GO" id="GO:0004674">
    <property type="term" value="F:protein serine/threonine kinase activity"/>
    <property type="evidence" value="ECO:0007669"/>
    <property type="project" value="UniProtKB-KW"/>
</dbReference>
<dbReference type="InterPro" id="IPR030616">
    <property type="entry name" value="Aur-like"/>
</dbReference>
<evidence type="ECO:0000256" key="3">
    <source>
        <dbReference type="ARBA" id="ARBA00022741"/>
    </source>
</evidence>
<feature type="compositionally biased region" description="Basic residues" evidence="10">
    <location>
        <begin position="700"/>
        <end position="711"/>
    </location>
</feature>
<dbReference type="InterPro" id="IPR017441">
    <property type="entry name" value="Protein_kinase_ATP_BS"/>
</dbReference>
<sequence>MISSPRSSIHNQKAKLAADYNDLLRQLSSPKITVIGCYTIGDTIGEGTYGKVKLGTHQITGKQVAIKKISKQHAPLMAREIHHHRQLRHPNIIALYEVLSTESAIFIVSEYCPNGELFDLLTETGRFTEQQAQRYFRQLVDAIHYCHERNIVHRDLKLENILLDTDHNAKICDFGFARHAEDKQLLETFCGSLAYSAPEMINQKRYTGPETDIWSLGIILYTLLAGELPFDDDSEIVMRRKIVNMDYHIPEYFSPEAQDLVNGILQLDPKQRLTINQIMRHPWMRTSDDDECDSARCSLYSDVDSIFSSAARRDDYEYDSFSDVSSSPGTPKHQSWHRKQQSPMPNMLQEKSRFVNSTRPPRYSAPTVSSRARITQPHHHHLFQHSVRSSLPSSLPSVRAAAKRSSLAVEEPAMGPMEERLFAALTAAGFDEAVVRKMRTSSDSGNTLGAMWHMLMDNLSNQSNTNDNDHGSRTLTTHGAKQAVSAGTQTDSDSIEQQQQPVRRRPEPIVPVKPPQQQQQQQQQHLVPEIDPKPQPSTSTGKSGWLSSVKSWFGAKQQQEDNAKQPPSASSSTPTPQPMPKFTPPELTRPMAAHNKPSLDSYYKASNAFGPTTARPITARDPAKIALPAPQPVAVELNIGLDKVSPQPHSVVGPPRSTTSSPTEESSSTDDDDEEEEDDDDDSSTSGSSVATLEDDDCGRHHHHHPPIHHHQTTEMKPTTPTPSSPHPSSLIHAQETKQHHEQQSGSRLEVPVPTPYPTRSWPLAIRENGPAPLATASSKRFEFAAPRSRAQLGSYNDLGRRKPLAARAIIEEEEEEE</sequence>
<reference evidence="12" key="1">
    <citation type="submission" date="2013-08" db="EMBL/GenBank/DDBJ databases">
        <title>Gene expansion shapes genome architecture in the human pathogen Lichtheimia corymbifera: an evolutionary genomics analysis in the ancient terrestrial Mucorales (Mucoromycotina).</title>
        <authorList>
            <person name="Schwartze V.U."/>
            <person name="Winter S."/>
            <person name="Shelest E."/>
            <person name="Marcet-Houben M."/>
            <person name="Horn F."/>
            <person name="Wehner S."/>
            <person name="Hoffmann K."/>
            <person name="Riege K."/>
            <person name="Sammeth M."/>
            <person name="Nowrousian M."/>
            <person name="Valiante V."/>
            <person name="Linde J."/>
            <person name="Jacobsen I.D."/>
            <person name="Marz M."/>
            <person name="Brakhage A.A."/>
            <person name="Gabaldon T."/>
            <person name="Bocker S."/>
            <person name="Voigt K."/>
        </authorList>
    </citation>
    <scope>NUCLEOTIDE SEQUENCE [LARGE SCALE GENOMIC DNA]</scope>
    <source>
        <strain evidence="12">FSU 9682</strain>
    </source>
</reference>
<feature type="binding site" evidence="9">
    <location>
        <position position="68"/>
    </location>
    <ligand>
        <name>ATP</name>
        <dbReference type="ChEBI" id="CHEBI:30616"/>
    </ligand>
</feature>
<feature type="binding site" evidence="7">
    <location>
        <begin position="159"/>
        <end position="160"/>
    </location>
    <ligand>
        <name>ATP</name>
        <dbReference type="ChEBI" id="CHEBI:30616"/>
    </ligand>
</feature>
<feature type="active site" description="Proton acceptor" evidence="6">
    <location>
        <position position="155"/>
    </location>
</feature>
<organism evidence="12 13">
    <name type="scientific">Lichtheimia corymbifera JMRC:FSU:9682</name>
    <dbReference type="NCBI Taxonomy" id="1263082"/>
    <lineage>
        <taxon>Eukaryota</taxon>
        <taxon>Fungi</taxon>
        <taxon>Fungi incertae sedis</taxon>
        <taxon>Mucoromycota</taxon>
        <taxon>Mucoromycotina</taxon>
        <taxon>Mucoromycetes</taxon>
        <taxon>Mucorales</taxon>
        <taxon>Lichtheimiaceae</taxon>
        <taxon>Lichtheimia</taxon>
    </lineage>
</organism>
<keyword evidence="5 7" id="KW-0067">ATP-binding</keyword>
<feature type="compositionally biased region" description="Polar residues" evidence="10">
    <location>
        <begin position="473"/>
        <end position="496"/>
    </location>
</feature>
<evidence type="ECO:0000256" key="9">
    <source>
        <dbReference type="PROSITE-ProRule" id="PRU10141"/>
    </source>
</evidence>
<feature type="binding site" evidence="7">
    <location>
        <position position="67"/>
    </location>
    <ligand>
        <name>ATP</name>
        <dbReference type="ChEBI" id="CHEBI:30616"/>
    </ligand>
</feature>
<feature type="compositionally biased region" description="Low complexity" evidence="10">
    <location>
        <begin position="657"/>
        <end position="666"/>
    </location>
</feature>
<evidence type="ECO:0000256" key="7">
    <source>
        <dbReference type="PIRSR" id="PIRSR630616-2"/>
    </source>
</evidence>
<feature type="compositionally biased region" description="Low complexity" evidence="10">
    <location>
        <begin position="564"/>
        <end position="574"/>
    </location>
</feature>
<dbReference type="AlphaFoldDB" id="A0A068S8E2"/>
<keyword evidence="13" id="KW-1185">Reference proteome</keyword>
<feature type="cross-link" description="Glycyl lysine isopeptide (Lys-Gly) (interchain with G-Cter in SUMO2)" evidence="8">
    <location>
        <position position="157"/>
    </location>
</feature>
<accession>A0A068S8E2</accession>
<feature type="compositionally biased region" description="Acidic residues" evidence="10">
    <location>
        <begin position="667"/>
        <end position="683"/>
    </location>
</feature>
<keyword evidence="1" id="KW-0723">Serine/threonine-protein kinase</keyword>
<evidence type="ECO:0000313" key="12">
    <source>
        <dbReference type="EMBL" id="CDH58643.1"/>
    </source>
</evidence>
<keyword evidence="4" id="KW-0418">Kinase</keyword>
<dbReference type="PANTHER" id="PTHR24350">
    <property type="entry name" value="SERINE/THREONINE-PROTEIN KINASE IAL-RELATED"/>
    <property type="match status" value="1"/>
</dbReference>
<feature type="domain" description="Protein kinase" evidence="11">
    <location>
        <begin position="38"/>
        <end position="284"/>
    </location>
</feature>
<dbReference type="Proteomes" id="UP000027586">
    <property type="component" value="Unassembled WGS sequence"/>
</dbReference>
<dbReference type="EMBL" id="CBTN010000059">
    <property type="protein sequence ID" value="CDH58643.1"/>
    <property type="molecule type" value="Genomic_DNA"/>
</dbReference>
<dbReference type="VEuPathDB" id="FungiDB:LCOR_09496.1"/>
<feature type="region of interest" description="Disordered" evidence="10">
    <location>
        <begin position="459"/>
        <end position="616"/>
    </location>
</feature>
<feature type="compositionally biased region" description="Polar residues" evidence="10">
    <location>
        <begin position="536"/>
        <end position="550"/>
    </location>
</feature>
<dbReference type="STRING" id="1263082.A0A068S8E2"/>
<dbReference type="InterPro" id="IPR000719">
    <property type="entry name" value="Prot_kinase_dom"/>
</dbReference>
<evidence type="ECO:0000256" key="8">
    <source>
        <dbReference type="PIRSR" id="PIRSR630616-3"/>
    </source>
</evidence>
<dbReference type="PROSITE" id="PS50011">
    <property type="entry name" value="PROTEIN_KINASE_DOM"/>
    <property type="match status" value="1"/>
</dbReference>
<dbReference type="OrthoDB" id="504170at2759"/>
<gene>
    <name evidence="12" type="ORF">LCOR_09496.1</name>
</gene>
<keyword evidence="2" id="KW-0808">Transferase</keyword>
<protein>
    <submittedName>
        <fullName evidence="12">Pkinase-domain-containing protein</fullName>
    </submittedName>
</protein>
<dbReference type="Pfam" id="PF00069">
    <property type="entry name" value="Pkinase"/>
    <property type="match status" value="1"/>
</dbReference>
<dbReference type="GO" id="GO:0005524">
    <property type="term" value="F:ATP binding"/>
    <property type="evidence" value="ECO:0007669"/>
    <property type="project" value="UniProtKB-UniRule"/>
</dbReference>